<feature type="transmembrane region" description="Helical" evidence="24">
    <location>
        <begin position="1357"/>
        <end position="1378"/>
    </location>
</feature>
<evidence type="ECO:0000256" key="14">
    <source>
        <dbReference type="ARBA" id="ARBA00022842"/>
    </source>
</evidence>
<dbReference type="InterPro" id="IPR032630">
    <property type="entry name" value="P_typ_ATPase_c"/>
</dbReference>
<keyword evidence="8" id="KW-1003">Cell membrane</keyword>
<feature type="transmembrane region" description="Helical" evidence="24">
    <location>
        <begin position="35"/>
        <end position="54"/>
    </location>
</feature>
<comment type="cofactor">
    <cofactor evidence="1 23">
        <name>Mg(2+)</name>
        <dbReference type="ChEBI" id="CHEBI:18420"/>
    </cofactor>
</comment>
<feature type="compositionally biased region" description="Basic and acidic residues" evidence="25">
    <location>
        <begin position="443"/>
        <end position="455"/>
    </location>
</feature>
<evidence type="ECO:0000256" key="19">
    <source>
        <dbReference type="ARBA" id="ARBA00034036"/>
    </source>
</evidence>
<dbReference type="Gene3D" id="2.70.150.10">
    <property type="entry name" value="Calcium-transporting ATPase, cytoplasmic transduction domain A"/>
    <property type="match status" value="1"/>
</dbReference>
<dbReference type="SUPFAM" id="SSF81665">
    <property type="entry name" value="Calcium ATPase, transmembrane domain M"/>
    <property type="match status" value="1"/>
</dbReference>
<feature type="binding site" evidence="22">
    <location>
        <position position="1063"/>
    </location>
    <ligand>
        <name>ATP</name>
        <dbReference type="ChEBI" id="CHEBI:30616"/>
    </ligand>
</feature>
<dbReference type="NCBIfam" id="TIGR01652">
    <property type="entry name" value="ATPase-Plipid"/>
    <property type="match status" value="1"/>
</dbReference>
<gene>
    <name evidence="28" type="ORF">KC01_LOCUS37592</name>
</gene>
<dbReference type="InterPro" id="IPR001757">
    <property type="entry name" value="P_typ_ATPase"/>
</dbReference>
<feature type="region of interest" description="Disordered" evidence="25">
    <location>
        <begin position="1133"/>
        <end position="1155"/>
    </location>
</feature>
<dbReference type="FunFam" id="3.40.1110.10:FF:000012">
    <property type="entry name" value="Phospholipid-transporting ATPase"/>
    <property type="match status" value="1"/>
</dbReference>
<dbReference type="PROSITE" id="PS00221">
    <property type="entry name" value="MIP"/>
    <property type="match status" value="1"/>
</dbReference>
<evidence type="ECO:0000256" key="12">
    <source>
        <dbReference type="ARBA" id="ARBA00022824"/>
    </source>
</evidence>
<evidence type="ECO:0000256" key="23">
    <source>
        <dbReference type="PIRSR" id="PIRSR606539-3"/>
    </source>
</evidence>
<evidence type="ECO:0000256" key="6">
    <source>
        <dbReference type="ARBA" id="ARBA00008109"/>
    </source>
</evidence>
<keyword evidence="11 22" id="KW-0547">Nucleotide-binding</keyword>
<keyword evidence="18 24" id="KW-0472">Membrane</keyword>
<dbReference type="GO" id="GO:0000287">
    <property type="term" value="F:magnesium ion binding"/>
    <property type="evidence" value="ECO:0007669"/>
    <property type="project" value="UniProtKB-UniRule"/>
</dbReference>
<dbReference type="SUPFAM" id="SSF56784">
    <property type="entry name" value="HAD-like"/>
    <property type="match status" value="1"/>
</dbReference>
<dbReference type="InterPro" id="IPR032631">
    <property type="entry name" value="P-type_ATPase_N"/>
</dbReference>
<comment type="catalytic activity">
    <reaction evidence="20">
        <text>a 1,2-diacyl-sn-glycero-3-phospho-L-serine(out) + ATP + H2O = a 1,2-diacyl-sn-glycero-3-phospho-L-serine(in) + ADP + phosphate + H(+)</text>
        <dbReference type="Rhea" id="RHEA:38567"/>
        <dbReference type="ChEBI" id="CHEBI:15377"/>
        <dbReference type="ChEBI" id="CHEBI:15378"/>
        <dbReference type="ChEBI" id="CHEBI:30616"/>
        <dbReference type="ChEBI" id="CHEBI:43474"/>
        <dbReference type="ChEBI" id="CHEBI:57262"/>
        <dbReference type="ChEBI" id="CHEBI:456216"/>
    </reaction>
    <physiologicalReaction direction="left-to-right" evidence="20">
        <dbReference type="Rhea" id="RHEA:38568"/>
    </physiologicalReaction>
</comment>
<evidence type="ECO:0000256" key="4">
    <source>
        <dbReference type="ARBA" id="ARBA00004651"/>
    </source>
</evidence>
<feature type="compositionally biased region" description="Polar residues" evidence="25">
    <location>
        <begin position="1615"/>
        <end position="1624"/>
    </location>
</feature>
<keyword evidence="29" id="KW-1185">Reference proteome</keyword>
<comment type="catalytic activity">
    <reaction evidence="19 24">
        <text>ATP + H2O + phospholipidSide 1 = ADP + phosphate + phospholipidSide 2.</text>
        <dbReference type="EC" id="7.6.2.1"/>
    </reaction>
</comment>
<dbReference type="EC" id="7.6.2.1" evidence="24"/>
<proteinExistence type="inferred from homology"/>
<sequence>MSCGRGADITETSLDSSTMPQPQFMRARSALLRECMAEFLGTFVLLLFGCSAAAQVKTSRETKGQFLSTNMAFSVGVMSAMYLTKGISGAHLNPAVSLSFCVVGQVRWSRLLPYSLSQILGAYTASAMVYLVYYDAIMDFSGGVLTVYGPNETASIFATYPSQYLTLSRSFLDQVVGTGMLLLCILSLGEKRNTPAPEKLIPAIVAVIVLGISMSMSANCGAAINPARDLGPRLFTLTAGWGTEVFTCYNYWFWVPIVAPLIGAVIGEKRCRKRVRAKRSVEIQVGPIECIDVAVQVGSEVWETGTQVQSEGTSADKSVQTDISFVEMGTQTDVSGMFPAGQRSEEHAASDPLQAHGSDLMESSEVNEVEVENEGGFWSTFKSRAKKVVTASLWVVPAVAIGSPPHRPLEQPAPSPIASGAAAGTSGPNPEDERPSSHPRLALRKEEERRVKANDREHNERFQYASNCITTSKYNVLTFLPINLFEQFQEVANTYFLFLLILQLIPQVSSLSWFTTIVPLALVLSITAIKDATDDYFRHKSDNQVNNRQSQVLIRGLIQKEKWMNVRVGDIIKLENNQFVAADLLLLSSTEPHGLCYIETAELDGETNMKVRQSVCVTCELGDTNNLAAFNGEVVCEPPNNKLDRFSGTLYWKDRKHSLTNQNMLLRGCVLRNTEFCYGLVIFAGPDTKLMQNSGRTKFKRTSIDRLMNTLVLWIFCFLVCMGVILAVGNAVWEREMGVRFQRFLPWDPPVDSCLFSAFLSFWSYVIILNTVVPISLYVSVEVIRLGQSYFINWDRHMYCSLCNTAAEARTTTLNEELGQKLDFTPFNSLADPNFCFYDDTLLESVKVGDYCTHEFFRLLSLCHTVMSEEKKEGELVYKAQSPDEAALVTAARNFGFVFRSRTPGTISTTEMGRSVTYSLLAILDFNNIRKRMSVIVRNPEGRIRLYCKGADTVLLERLHQCNQEIMNITADHLNEYGADGLRTLALAYRELSEEQWESWSERQRSAEKASDCREERLAAVYEDIEQDMTLLGATAIEDKLQDGVPETIAVLSLANIKVWVLTGDKQETAVNIGYSCKMLTDDMSEVFVISGNTVQCVRQELRAAKQRMVELSHTSEEGKDVFAEACVLRSESRGDGGVTEGKTERPVESPAPSLNHIDNISGEFGLVIHGHSLAHALEADMETEFVSTACACKAVICCRVTPLQKAQVVELIKRHKRAVTLAVGDGANDISMIKRQEGNQAVLASDYSFSQFRFLQRLLLVHGRWSYLRMCRFLCYFFYKNFAFTMVHFWFGFFCGFSAQTVYDQFFITLYNIVYTSLPVLAMGVFDQDVPDARSLEYPKLYEPGQLNLLFNKREFFICIAQGIYTSVVLFFVPYAVLSDATQSSGEPLADYQTFAVTTATALVIVVSVQIALDTGYWTIFNHVFIWGSLGLYFSIMFALHSQTLFKIFPKHFHFVGSAQSTLLQPVVWLTIALATAICIVPVLTFRFLKLDLRPQLSDTVRYTQLVRQKKRKLAERSAAGHWRGASTMSEGRLGTRSGSRRSGYAFAHQEGFGELITSGKNMRLSSLVLGSFGSKHSSSWIDTLRRKKHTPPSTSGDCSPAPSSQASIPPLSTSSSVMGGSQDTPIEEEIDTTTGQSAALSSSETNGALAHQHTLTSCAPETGQNSPAGWTLSLGAVQEALFGWRSTSCTNAASSGPT</sequence>
<evidence type="ECO:0000256" key="24">
    <source>
        <dbReference type="RuleBase" id="RU362033"/>
    </source>
</evidence>
<feature type="region of interest" description="Disordered" evidence="25">
    <location>
        <begin position="1585"/>
        <end position="1627"/>
    </location>
</feature>
<evidence type="ECO:0000256" key="3">
    <source>
        <dbReference type="ARBA" id="ARBA00004555"/>
    </source>
</evidence>
<feature type="binding site" evidence="22">
    <location>
        <position position="1230"/>
    </location>
    <ligand>
        <name>ATP</name>
        <dbReference type="ChEBI" id="CHEBI:30616"/>
    </ligand>
</feature>
<evidence type="ECO:0000259" key="26">
    <source>
        <dbReference type="Pfam" id="PF16209"/>
    </source>
</evidence>
<keyword evidence="13 22" id="KW-0067">ATP-binding</keyword>
<feature type="binding site" evidence="22">
    <location>
        <position position="983"/>
    </location>
    <ligand>
        <name>ATP</name>
        <dbReference type="ChEBI" id="CHEBI:30616"/>
    </ligand>
</feature>
<keyword evidence="9 24" id="KW-0812">Transmembrane</keyword>
<dbReference type="PANTHER" id="PTHR24092">
    <property type="entry name" value="PROBABLE PHOSPHOLIPID-TRANSPORTING ATPASE"/>
    <property type="match status" value="1"/>
</dbReference>
<evidence type="ECO:0000256" key="18">
    <source>
        <dbReference type="ARBA" id="ARBA00023136"/>
    </source>
</evidence>
<feature type="compositionally biased region" description="Low complexity" evidence="25">
    <location>
        <begin position="416"/>
        <end position="429"/>
    </location>
</feature>
<evidence type="ECO:0000256" key="25">
    <source>
        <dbReference type="SAM" id="MobiDB-lite"/>
    </source>
</evidence>
<feature type="binding site" evidence="22">
    <location>
        <position position="1206"/>
    </location>
    <ligand>
        <name>ATP</name>
        <dbReference type="ChEBI" id="CHEBI:30616"/>
    </ligand>
</feature>
<feature type="compositionally biased region" description="Low complexity" evidence="25">
    <location>
        <begin position="1601"/>
        <end position="1614"/>
    </location>
</feature>
<feature type="binding site" evidence="22">
    <location>
        <position position="1065"/>
    </location>
    <ligand>
        <name>ATP</name>
        <dbReference type="ChEBI" id="CHEBI:30616"/>
    </ligand>
</feature>
<dbReference type="Pfam" id="PF13246">
    <property type="entry name" value="Cation_ATPase"/>
    <property type="match status" value="1"/>
</dbReference>
<dbReference type="InterPro" id="IPR022357">
    <property type="entry name" value="MIP_CS"/>
</dbReference>
<evidence type="ECO:0000256" key="1">
    <source>
        <dbReference type="ARBA" id="ARBA00001946"/>
    </source>
</evidence>
<dbReference type="PANTHER" id="PTHR24092:SF46">
    <property type="entry name" value="PHOSPHOLIPID-TRANSPORTING ATPASE ID"/>
    <property type="match status" value="1"/>
</dbReference>
<feature type="transmembrane region" description="Helical" evidence="24">
    <location>
        <begin position="1274"/>
        <end position="1295"/>
    </location>
</feature>
<evidence type="ECO:0000256" key="5">
    <source>
        <dbReference type="ARBA" id="ARBA00006175"/>
    </source>
</evidence>
<dbReference type="Pfam" id="PF00230">
    <property type="entry name" value="MIP"/>
    <property type="match status" value="1"/>
</dbReference>
<organism evidence="28 29">
    <name type="scientific">Knipowitschia caucasica</name>
    <name type="common">Caucasian dwarf goby</name>
    <name type="synonym">Pomatoschistus caucasicus</name>
    <dbReference type="NCBI Taxonomy" id="637954"/>
    <lineage>
        <taxon>Eukaryota</taxon>
        <taxon>Metazoa</taxon>
        <taxon>Chordata</taxon>
        <taxon>Craniata</taxon>
        <taxon>Vertebrata</taxon>
        <taxon>Euteleostomi</taxon>
        <taxon>Actinopterygii</taxon>
        <taxon>Neopterygii</taxon>
        <taxon>Teleostei</taxon>
        <taxon>Neoteleostei</taxon>
        <taxon>Acanthomorphata</taxon>
        <taxon>Gobiaria</taxon>
        <taxon>Gobiiformes</taxon>
        <taxon>Gobioidei</taxon>
        <taxon>Gobiidae</taxon>
        <taxon>Gobiinae</taxon>
        <taxon>Knipowitschia</taxon>
    </lineage>
</organism>
<dbReference type="NCBIfam" id="TIGR00861">
    <property type="entry name" value="MIP"/>
    <property type="match status" value="1"/>
</dbReference>
<feature type="transmembrane region" description="Helical" evidence="24">
    <location>
        <begin position="111"/>
        <end position="133"/>
    </location>
</feature>
<keyword evidence="7" id="KW-0813">Transport</keyword>
<evidence type="ECO:0000259" key="27">
    <source>
        <dbReference type="Pfam" id="PF16212"/>
    </source>
</evidence>
<feature type="region of interest" description="Disordered" evidence="25">
    <location>
        <begin position="403"/>
        <end position="455"/>
    </location>
</feature>
<dbReference type="GO" id="GO:0045332">
    <property type="term" value="P:phospholipid translocation"/>
    <property type="evidence" value="ECO:0007669"/>
    <property type="project" value="TreeGrafter"/>
</dbReference>
<dbReference type="InterPro" id="IPR023298">
    <property type="entry name" value="ATPase_P-typ_TM_dom_sf"/>
</dbReference>
<comment type="catalytic activity">
    <reaction evidence="21">
        <text>a 1,2-diacyl-sn-glycero-3-phosphocholine(out) + ATP + H2O = a 1,2-diacyl-sn-glycero-3-phosphocholine(in) + ADP + phosphate + H(+)</text>
        <dbReference type="Rhea" id="RHEA:38583"/>
        <dbReference type="ChEBI" id="CHEBI:15377"/>
        <dbReference type="ChEBI" id="CHEBI:15378"/>
        <dbReference type="ChEBI" id="CHEBI:30616"/>
        <dbReference type="ChEBI" id="CHEBI:43474"/>
        <dbReference type="ChEBI" id="CHEBI:57643"/>
        <dbReference type="ChEBI" id="CHEBI:456216"/>
    </reaction>
    <physiologicalReaction direction="left-to-right" evidence="21">
        <dbReference type="Rhea" id="RHEA:38584"/>
    </physiologicalReaction>
</comment>
<feature type="transmembrane region" description="Helical" evidence="24">
    <location>
        <begin position="1426"/>
        <end position="1447"/>
    </location>
</feature>
<feature type="transmembrane region" description="Helical" evidence="24">
    <location>
        <begin position="711"/>
        <end position="733"/>
    </location>
</feature>
<evidence type="ECO:0000256" key="20">
    <source>
        <dbReference type="ARBA" id="ARBA00051303"/>
    </source>
</evidence>
<protein>
    <recommendedName>
        <fullName evidence="24">Phospholipid-transporting ATPase</fullName>
        <ecNumber evidence="24">7.6.2.1</ecNumber>
    </recommendedName>
</protein>
<dbReference type="Proteomes" id="UP001497482">
    <property type="component" value="Chromosome 7"/>
</dbReference>
<keyword evidence="15 24" id="KW-1278">Translocase</keyword>
<comment type="similarity">
    <text evidence="6 24">Belongs to the cation transport ATPase (P-type) (TC 3.A.3) family. Type IV subfamily.</text>
</comment>
<feature type="domain" description="P-type ATPase N-terminal" evidence="26">
    <location>
        <begin position="451"/>
        <end position="517"/>
    </location>
</feature>
<dbReference type="Gene3D" id="1.20.1080.10">
    <property type="entry name" value="Glycerol uptake facilitator protein"/>
    <property type="match status" value="1"/>
</dbReference>
<dbReference type="InterPro" id="IPR000425">
    <property type="entry name" value="MIP"/>
</dbReference>
<keyword evidence="12" id="KW-0256">Endoplasmic reticulum</keyword>
<dbReference type="GO" id="GO:0005783">
    <property type="term" value="C:endoplasmic reticulum"/>
    <property type="evidence" value="ECO:0007669"/>
    <property type="project" value="UniProtKB-SubCell"/>
</dbReference>
<dbReference type="CDD" id="cd02073">
    <property type="entry name" value="P-type_ATPase_APLT_Dnf-like"/>
    <property type="match status" value="1"/>
</dbReference>
<feature type="transmembrane region" description="Helical" evidence="24">
    <location>
        <begin position="1393"/>
        <end position="1414"/>
    </location>
</feature>
<dbReference type="GO" id="GO:0007030">
    <property type="term" value="P:Golgi organization"/>
    <property type="evidence" value="ECO:0007669"/>
    <property type="project" value="TreeGrafter"/>
</dbReference>
<feature type="binding site" evidence="22">
    <location>
        <position position="926"/>
    </location>
    <ligand>
        <name>ATP</name>
        <dbReference type="ChEBI" id="CHEBI:30616"/>
    </ligand>
</feature>
<evidence type="ECO:0000256" key="9">
    <source>
        <dbReference type="ARBA" id="ARBA00022692"/>
    </source>
</evidence>
<evidence type="ECO:0000313" key="29">
    <source>
        <dbReference type="Proteomes" id="UP001497482"/>
    </source>
</evidence>
<evidence type="ECO:0000256" key="16">
    <source>
        <dbReference type="ARBA" id="ARBA00022989"/>
    </source>
</evidence>
<keyword evidence="10 23" id="KW-0479">Metal-binding</keyword>
<dbReference type="EMBL" id="OZ035829">
    <property type="protein sequence ID" value="CAL1611121.1"/>
    <property type="molecule type" value="Genomic_DNA"/>
</dbReference>
<keyword evidence="14 23" id="KW-0460">Magnesium</keyword>
<feature type="binding site" evidence="22">
    <location>
        <position position="1200"/>
    </location>
    <ligand>
        <name>ATP</name>
        <dbReference type="ChEBI" id="CHEBI:30616"/>
    </ligand>
</feature>
<dbReference type="CDD" id="cd00333">
    <property type="entry name" value="MIP"/>
    <property type="match status" value="1"/>
</dbReference>
<feature type="transmembrane region" description="Helical" evidence="24">
    <location>
        <begin position="251"/>
        <end position="268"/>
    </location>
</feature>
<feature type="domain" description="P-type ATPase C-terminal" evidence="27">
    <location>
        <begin position="1243"/>
        <end position="1496"/>
    </location>
</feature>
<evidence type="ECO:0000256" key="10">
    <source>
        <dbReference type="ARBA" id="ARBA00022723"/>
    </source>
</evidence>
<dbReference type="PRINTS" id="PR00783">
    <property type="entry name" value="MINTRINSICP"/>
</dbReference>
<keyword evidence="16 24" id="KW-1133">Transmembrane helix</keyword>
<evidence type="ECO:0000256" key="22">
    <source>
        <dbReference type="PIRSR" id="PIRSR606539-2"/>
    </source>
</evidence>
<dbReference type="GO" id="GO:0005886">
    <property type="term" value="C:plasma membrane"/>
    <property type="evidence" value="ECO:0007669"/>
    <property type="project" value="UniProtKB-SubCell"/>
</dbReference>
<dbReference type="Pfam" id="PF16209">
    <property type="entry name" value="PhoLip_ATPase_N"/>
    <property type="match status" value="1"/>
</dbReference>
<accession>A0AAV2MCX3</accession>
<dbReference type="FunFam" id="2.70.150.10:FF:000025">
    <property type="entry name" value="Phospholipid-transporting ATPase"/>
    <property type="match status" value="1"/>
</dbReference>
<dbReference type="NCBIfam" id="TIGR01494">
    <property type="entry name" value="ATPase_P-type"/>
    <property type="match status" value="1"/>
</dbReference>
<evidence type="ECO:0000256" key="7">
    <source>
        <dbReference type="ARBA" id="ARBA00022448"/>
    </source>
</evidence>
<dbReference type="SUPFAM" id="SSF81338">
    <property type="entry name" value="Aquaporin-like"/>
    <property type="match status" value="1"/>
</dbReference>
<dbReference type="InterPro" id="IPR008250">
    <property type="entry name" value="ATPase_P-typ_transduc_dom_A_sf"/>
</dbReference>
<comment type="similarity">
    <text evidence="5">Belongs to the MIP/aquaporin (TC 1.A.8) family.</text>
</comment>
<feature type="transmembrane region" description="Helical" evidence="24">
    <location>
        <begin position="753"/>
        <end position="779"/>
    </location>
</feature>
<dbReference type="GO" id="GO:0015267">
    <property type="term" value="F:channel activity"/>
    <property type="evidence" value="ECO:0007669"/>
    <property type="project" value="InterPro"/>
</dbReference>
<feature type="binding site" evidence="23">
    <location>
        <position position="1226"/>
    </location>
    <ligand>
        <name>Mg(2+)</name>
        <dbReference type="ChEBI" id="CHEBI:18420"/>
    </ligand>
</feature>
<dbReference type="InterPro" id="IPR006539">
    <property type="entry name" value="P-type_ATPase_IV"/>
</dbReference>
<feature type="binding site" evidence="22">
    <location>
        <position position="1064"/>
    </location>
    <ligand>
        <name>ATP</name>
        <dbReference type="ChEBI" id="CHEBI:30616"/>
    </ligand>
</feature>
<dbReference type="SUPFAM" id="SSF81653">
    <property type="entry name" value="Calcium ATPase, transduction domain A"/>
    <property type="match status" value="1"/>
</dbReference>
<evidence type="ECO:0000256" key="15">
    <source>
        <dbReference type="ARBA" id="ARBA00022967"/>
    </source>
</evidence>
<dbReference type="GO" id="GO:0016887">
    <property type="term" value="F:ATP hydrolysis activity"/>
    <property type="evidence" value="ECO:0007669"/>
    <property type="project" value="InterPro"/>
</dbReference>
<evidence type="ECO:0000256" key="21">
    <source>
        <dbReference type="ARBA" id="ARBA00052223"/>
    </source>
</evidence>
<feature type="binding site" evidence="22">
    <location>
        <position position="1229"/>
    </location>
    <ligand>
        <name>ATP</name>
        <dbReference type="ChEBI" id="CHEBI:30616"/>
    </ligand>
</feature>
<keyword evidence="17" id="KW-0333">Golgi apparatus</keyword>
<dbReference type="Gene3D" id="3.40.50.1000">
    <property type="entry name" value="HAD superfamily/HAD-like"/>
    <property type="match status" value="1"/>
</dbReference>
<dbReference type="InterPro" id="IPR023214">
    <property type="entry name" value="HAD_sf"/>
</dbReference>
<evidence type="ECO:0000256" key="8">
    <source>
        <dbReference type="ARBA" id="ARBA00022475"/>
    </source>
</evidence>
<dbReference type="Pfam" id="PF16212">
    <property type="entry name" value="PhoLip_ATPase_C"/>
    <property type="match status" value="1"/>
</dbReference>
<feature type="binding site" evidence="23">
    <location>
        <position position="1230"/>
    </location>
    <ligand>
        <name>Mg(2+)</name>
        <dbReference type="ChEBI" id="CHEBI:18420"/>
    </ligand>
</feature>
<evidence type="ECO:0000256" key="13">
    <source>
        <dbReference type="ARBA" id="ARBA00022840"/>
    </source>
</evidence>
<feature type="transmembrane region" description="Helical" evidence="24">
    <location>
        <begin position="200"/>
        <end position="224"/>
    </location>
</feature>
<dbReference type="SUPFAM" id="SSF81660">
    <property type="entry name" value="Metal cation-transporting ATPase, ATP-binding domain N"/>
    <property type="match status" value="1"/>
</dbReference>
<dbReference type="Gene3D" id="3.40.1110.10">
    <property type="entry name" value="Calcium-transporting ATPase, cytoplasmic domain N"/>
    <property type="match status" value="1"/>
</dbReference>
<evidence type="ECO:0000256" key="17">
    <source>
        <dbReference type="ARBA" id="ARBA00023034"/>
    </source>
</evidence>
<reference evidence="28 29" key="1">
    <citation type="submission" date="2024-04" db="EMBL/GenBank/DDBJ databases">
        <authorList>
            <person name="Waldvogel A.-M."/>
            <person name="Schoenle A."/>
        </authorList>
    </citation>
    <scope>NUCLEOTIDE SEQUENCE [LARGE SCALE GENOMIC DNA]</scope>
</reference>
<evidence type="ECO:0000256" key="11">
    <source>
        <dbReference type="ARBA" id="ARBA00022741"/>
    </source>
</evidence>
<evidence type="ECO:0000256" key="2">
    <source>
        <dbReference type="ARBA" id="ARBA00004240"/>
    </source>
</evidence>
<evidence type="ECO:0000313" key="28">
    <source>
        <dbReference type="EMBL" id="CAL1611121.1"/>
    </source>
</evidence>
<dbReference type="InterPro" id="IPR023271">
    <property type="entry name" value="Aquaporin-like"/>
</dbReference>
<feature type="binding site" evidence="22">
    <location>
        <position position="885"/>
    </location>
    <ligand>
        <name>ATP</name>
        <dbReference type="ChEBI" id="CHEBI:30616"/>
    </ligand>
</feature>
<feature type="binding site" evidence="22">
    <location>
        <position position="949"/>
    </location>
    <ligand>
        <name>ATP</name>
        <dbReference type="ChEBI" id="CHEBI:30616"/>
    </ligand>
</feature>
<feature type="transmembrane region" description="Helical" evidence="24">
    <location>
        <begin position="1467"/>
        <end position="1490"/>
    </location>
</feature>
<dbReference type="InterPro" id="IPR036412">
    <property type="entry name" value="HAD-like_sf"/>
</dbReference>
<dbReference type="GO" id="GO:0005524">
    <property type="term" value="F:ATP binding"/>
    <property type="evidence" value="ECO:0007669"/>
    <property type="project" value="UniProtKB-UniRule"/>
</dbReference>
<feature type="transmembrane region" description="Helical" evidence="24">
    <location>
        <begin position="1307"/>
        <end position="1327"/>
    </location>
</feature>
<dbReference type="GO" id="GO:0140327">
    <property type="term" value="F:flippase activity"/>
    <property type="evidence" value="ECO:0007669"/>
    <property type="project" value="UniProtKB-ARBA"/>
</dbReference>
<name>A0AAV2MCX3_KNICA</name>
<feature type="transmembrane region" description="Helical" evidence="24">
    <location>
        <begin position="66"/>
        <end position="84"/>
    </location>
</feature>
<dbReference type="InterPro" id="IPR023299">
    <property type="entry name" value="ATPase_P-typ_cyto_dom_N"/>
</dbReference>
<comment type="subcellular location">
    <subcellularLocation>
        <location evidence="4">Cell membrane</location>
        <topology evidence="4">Multi-pass membrane protein</topology>
    </subcellularLocation>
    <subcellularLocation>
        <location evidence="2">Endoplasmic reticulum</location>
    </subcellularLocation>
    <subcellularLocation>
        <location evidence="3">Golgi apparatus</location>
    </subcellularLocation>
    <subcellularLocation>
        <location evidence="24">Membrane</location>
        <topology evidence="24">Multi-pass membrane protein</topology>
    </subcellularLocation>
</comment>
<dbReference type="FunFam" id="1.20.1080.10:FF:000064">
    <property type="entry name" value="Uncharacterized protein"/>
    <property type="match status" value="1"/>
</dbReference>
<dbReference type="GO" id="GO:0005802">
    <property type="term" value="C:trans-Golgi network"/>
    <property type="evidence" value="ECO:0007669"/>
    <property type="project" value="TreeGrafter"/>
</dbReference>
<feature type="transmembrane region" description="Helical" evidence="24">
    <location>
        <begin position="171"/>
        <end position="188"/>
    </location>
</feature>